<evidence type="ECO:0000313" key="2">
    <source>
        <dbReference type="Proteomes" id="UP000814033"/>
    </source>
</evidence>
<organism evidence="1 2">
    <name type="scientific">Auriscalpium vulgare</name>
    <dbReference type="NCBI Taxonomy" id="40419"/>
    <lineage>
        <taxon>Eukaryota</taxon>
        <taxon>Fungi</taxon>
        <taxon>Dikarya</taxon>
        <taxon>Basidiomycota</taxon>
        <taxon>Agaricomycotina</taxon>
        <taxon>Agaricomycetes</taxon>
        <taxon>Russulales</taxon>
        <taxon>Auriscalpiaceae</taxon>
        <taxon>Auriscalpium</taxon>
    </lineage>
</organism>
<accession>A0ACB8RN69</accession>
<protein>
    <submittedName>
        <fullName evidence="1">Uncharacterized protein</fullName>
    </submittedName>
</protein>
<evidence type="ECO:0000313" key="1">
    <source>
        <dbReference type="EMBL" id="KAI0045699.1"/>
    </source>
</evidence>
<dbReference type="Proteomes" id="UP000814033">
    <property type="component" value="Unassembled WGS sequence"/>
</dbReference>
<proteinExistence type="predicted"/>
<comment type="caution">
    <text evidence="1">The sequence shown here is derived from an EMBL/GenBank/DDBJ whole genome shotgun (WGS) entry which is preliminary data.</text>
</comment>
<reference evidence="1" key="2">
    <citation type="journal article" date="2022" name="New Phytol.">
        <title>Evolutionary transition to the ectomycorrhizal habit in the genomes of a hyperdiverse lineage of mushroom-forming fungi.</title>
        <authorList>
            <person name="Looney B."/>
            <person name="Miyauchi S."/>
            <person name="Morin E."/>
            <person name="Drula E."/>
            <person name="Courty P.E."/>
            <person name="Kohler A."/>
            <person name="Kuo A."/>
            <person name="LaButti K."/>
            <person name="Pangilinan J."/>
            <person name="Lipzen A."/>
            <person name="Riley R."/>
            <person name="Andreopoulos W."/>
            <person name="He G."/>
            <person name="Johnson J."/>
            <person name="Nolan M."/>
            <person name="Tritt A."/>
            <person name="Barry K.W."/>
            <person name="Grigoriev I.V."/>
            <person name="Nagy L.G."/>
            <person name="Hibbett D."/>
            <person name="Henrissat B."/>
            <person name="Matheny P.B."/>
            <person name="Labbe J."/>
            <person name="Martin F.M."/>
        </authorList>
    </citation>
    <scope>NUCLEOTIDE SEQUENCE</scope>
    <source>
        <strain evidence="1">FP105234-sp</strain>
    </source>
</reference>
<name>A0ACB8RN69_9AGAM</name>
<gene>
    <name evidence="1" type="ORF">FA95DRAFT_95003</name>
</gene>
<keyword evidence="2" id="KW-1185">Reference proteome</keyword>
<dbReference type="EMBL" id="MU275944">
    <property type="protein sequence ID" value="KAI0045699.1"/>
    <property type="molecule type" value="Genomic_DNA"/>
</dbReference>
<reference evidence="1" key="1">
    <citation type="submission" date="2021-02" db="EMBL/GenBank/DDBJ databases">
        <authorList>
            <consortium name="DOE Joint Genome Institute"/>
            <person name="Ahrendt S."/>
            <person name="Looney B.P."/>
            <person name="Miyauchi S."/>
            <person name="Morin E."/>
            <person name="Drula E."/>
            <person name="Courty P.E."/>
            <person name="Chicoki N."/>
            <person name="Fauchery L."/>
            <person name="Kohler A."/>
            <person name="Kuo A."/>
            <person name="Labutti K."/>
            <person name="Pangilinan J."/>
            <person name="Lipzen A."/>
            <person name="Riley R."/>
            <person name="Andreopoulos W."/>
            <person name="He G."/>
            <person name="Johnson J."/>
            <person name="Barry K.W."/>
            <person name="Grigoriev I.V."/>
            <person name="Nagy L."/>
            <person name="Hibbett D."/>
            <person name="Henrissat B."/>
            <person name="Matheny P.B."/>
            <person name="Labbe J."/>
            <person name="Martin F."/>
        </authorList>
    </citation>
    <scope>NUCLEOTIDE SEQUENCE</scope>
    <source>
        <strain evidence="1">FP105234-sp</strain>
    </source>
</reference>
<sequence>MHTVGASEYWKSAVSSRIPPSKDIHRGSSEPHIELWPAYAQWRVTRKSMPSCAFSRPSGPPGTRAPRASSTSRRRSSLAYSPLQRSRTLRDERPRNIYQLDLRWDGLSRFMSANDGARLLSQIPHYGAIWTATISRRGGSITSSAFRFLRWSLCRWPSTGGFLSKMSPLPYSSHRSMRAFVSFRYSRRNQIEDHPMTAPS</sequence>